<name>A0A3P4ATP4_THETH</name>
<dbReference type="PANTHER" id="PTHR30015:SF7">
    <property type="entry name" value="TYPE IV METHYL-DIRECTED RESTRICTION ENZYME ECOKMRR"/>
    <property type="match status" value="1"/>
</dbReference>
<dbReference type="Proteomes" id="UP000279841">
    <property type="component" value="Chromosome"/>
</dbReference>
<gene>
    <name evidence="3" type="ORF">TTHN1_01564</name>
</gene>
<keyword evidence="1" id="KW-0472">Membrane</keyword>
<feature type="domain" description="Restriction endonuclease type IV Mrr" evidence="2">
    <location>
        <begin position="25"/>
        <end position="118"/>
    </location>
</feature>
<feature type="transmembrane region" description="Helical" evidence="1">
    <location>
        <begin position="172"/>
        <end position="190"/>
    </location>
</feature>
<protein>
    <recommendedName>
        <fullName evidence="2">Restriction endonuclease type IV Mrr domain-containing protein</fullName>
    </recommendedName>
</protein>
<dbReference type="InterPro" id="IPR007560">
    <property type="entry name" value="Restrct_endonuc_IV_Mrr"/>
</dbReference>
<dbReference type="GO" id="GO:0003677">
    <property type="term" value="F:DNA binding"/>
    <property type="evidence" value="ECO:0007669"/>
    <property type="project" value="InterPro"/>
</dbReference>
<evidence type="ECO:0000313" key="3">
    <source>
        <dbReference type="EMBL" id="VCU53778.1"/>
    </source>
</evidence>
<dbReference type="GO" id="GO:0009307">
    <property type="term" value="P:DNA restriction-modification system"/>
    <property type="evidence" value="ECO:0007669"/>
    <property type="project" value="InterPro"/>
</dbReference>
<dbReference type="Pfam" id="PF04471">
    <property type="entry name" value="Mrr_cat"/>
    <property type="match status" value="1"/>
</dbReference>
<evidence type="ECO:0000259" key="2">
    <source>
        <dbReference type="Pfam" id="PF04471"/>
    </source>
</evidence>
<dbReference type="SUPFAM" id="SSF52980">
    <property type="entry name" value="Restriction endonuclease-like"/>
    <property type="match status" value="1"/>
</dbReference>
<evidence type="ECO:0000256" key="1">
    <source>
        <dbReference type="SAM" id="Phobius"/>
    </source>
</evidence>
<dbReference type="PANTHER" id="PTHR30015">
    <property type="entry name" value="MRR RESTRICTION SYSTEM PROTEIN"/>
    <property type="match status" value="1"/>
</dbReference>
<keyword evidence="1" id="KW-0812">Transmembrane</keyword>
<dbReference type="GO" id="GO:0015666">
    <property type="term" value="F:restriction endodeoxyribonuclease activity"/>
    <property type="evidence" value="ECO:0007669"/>
    <property type="project" value="TreeGrafter"/>
</dbReference>
<keyword evidence="1" id="KW-1133">Transmembrane helix</keyword>
<dbReference type="InterPro" id="IPR011335">
    <property type="entry name" value="Restrct_endonuc-II-like"/>
</dbReference>
<reference evidence="3 4" key="1">
    <citation type="submission" date="2018-10" db="EMBL/GenBank/DDBJ databases">
        <authorList>
            <person name="Peiro R."/>
            <person name="Begona"/>
            <person name="Cbmso G."/>
            <person name="Lopez M."/>
            <person name="Gonzalez S."/>
            <person name="Sacristan E."/>
            <person name="Castillo E."/>
        </authorList>
    </citation>
    <scope>NUCLEOTIDE SEQUENCE [LARGE SCALE GENOMIC DNA]</scope>
    <source>
        <strain evidence="3">TTHNAR1</strain>
    </source>
</reference>
<organism evidence="3 4">
    <name type="scientific">Thermus thermophilus</name>
    <dbReference type="NCBI Taxonomy" id="274"/>
    <lineage>
        <taxon>Bacteria</taxon>
        <taxon>Thermotogati</taxon>
        <taxon>Deinococcota</taxon>
        <taxon>Deinococci</taxon>
        <taxon>Thermales</taxon>
        <taxon>Thermaceae</taxon>
        <taxon>Thermus</taxon>
    </lineage>
</organism>
<evidence type="ECO:0000313" key="4">
    <source>
        <dbReference type="Proteomes" id="UP000279841"/>
    </source>
</evidence>
<dbReference type="EMBL" id="LR027517">
    <property type="protein sequence ID" value="VCU53778.1"/>
    <property type="molecule type" value="Genomic_DNA"/>
</dbReference>
<sequence length="324" mass="36547">MRPDPLLKLLEDPAYLVQADRGELLEVVVQALFARLPGWKASRPSQTNAPDNGLDVEAISPQGKRYLIQCKNLSTPADANLVRLTHAAKDLHRTHKGILICPSGFTKPALENAEALGVLTWGPEELRLLYQAASSEAAMRKLGLWEAPKSPGFWDGLAIHFKNWLAQTRKETLYVGIAILIVLGFLFLLTQGSSPQKAKRPVSSPEAVVRGYDSAYRYALSTNDWAPLYEWAFADFLERKVLPFIRERQSRGCVLRTEELEPMRITAVEALLDMAEVYVSKKWQQTLVCQDRPPKEVLNKAFSTYYLIKPDADGRLKVWLSDWN</sequence>
<dbReference type="InterPro" id="IPR052906">
    <property type="entry name" value="Type_IV_Methyl-Rstrct_Enzyme"/>
</dbReference>
<proteinExistence type="predicted"/>
<dbReference type="AlphaFoldDB" id="A0A3P4ATP4"/>
<accession>A0A3P4ATP4</accession>